<reference evidence="1 2" key="1">
    <citation type="submission" date="2018-05" db="EMBL/GenBank/DDBJ databases">
        <title>Mucilaginibacter hurinus sp. nov., isolated from briquette warehouse soil.</title>
        <authorList>
            <person name="Choi L."/>
        </authorList>
    </citation>
    <scope>NUCLEOTIDE SEQUENCE [LARGE SCALE GENOMIC DNA]</scope>
    <source>
        <strain evidence="1 2">ZR32</strain>
    </source>
</reference>
<organism evidence="1 2">
    <name type="scientific">Mucilaginibacter hurinus</name>
    <dbReference type="NCBI Taxonomy" id="2201324"/>
    <lineage>
        <taxon>Bacteria</taxon>
        <taxon>Pseudomonadati</taxon>
        <taxon>Bacteroidota</taxon>
        <taxon>Sphingobacteriia</taxon>
        <taxon>Sphingobacteriales</taxon>
        <taxon>Sphingobacteriaceae</taxon>
        <taxon>Mucilaginibacter</taxon>
    </lineage>
</organism>
<protein>
    <submittedName>
        <fullName evidence="1">Uncharacterized protein</fullName>
    </submittedName>
</protein>
<dbReference type="Proteomes" id="UP000253209">
    <property type="component" value="Unassembled WGS sequence"/>
</dbReference>
<accession>A0A367GTE2</accession>
<sequence>MNNIKRIEDYMAGRLLPGDKLLFDADRILNAETEHNVLAQRHTYTLIEKYGRKKLKAEIEAVHQQLFTNKKYRNFAQRVLRLFS</sequence>
<keyword evidence="2" id="KW-1185">Reference proteome</keyword>
<evidence type="ECO:0000313" key="1">
    <source>
        <dbReference type="EMBL" id="RCH56458.1"/>
    </source>
</evidence>
<name>A0A367GTE2_9SPHI</name>
<dbReference type="AlphaFoldDB" id="A0A367GTE2"/>
<gene>
    <name evidence="1" type="ORF">DJ568_00945</name>
</gene>
<comment type="caution">
    <text evidence="1">The sequence shown here is derived from an EMBL/GenBank/DDBJ whole genome shotgun (WGS) entry which is preliminary data.</text>
</comment>
<evidence type="ECO:0000313" key="2">
    <source>
        <dbReference type="Proteomes" id="UP000253209"/>
    </source>
</evidence>
<proteinExistence type="predicted"/>
<dbReference type="EMBL" id="QGDC01000001">
    <property type="protein sequence ID" value="RCH56458.1"/>
    <property type="molecule type" value="Genomic_DNA"/>
</dbReference>